<dbReference type="Pfam" id="PF13556">
    <property type="entry name" value="HTH_30"/>
    <property type="match status" value="1"/>
</dbReference>
<dbReference type="PANTHER" id="PTHR33744:SF1">
    <property type="entry name" value="DNA-BINDING TRANSCRIPTIONAL ACTIVATOR ADER"/>
    <property type="match status" value="1"/>
</dbReference>
<dbReference type="InterPro" id="IPR042070">
    <property type="entry name" value="PucR_C-HTH_sf"/>
</dbReference>
<comment type="caution">
    <text evidence="2">The sequence shown here is derived from an EMBL/GenBank/DDBJ whole genome shotgun (WGS) entry which is preliminary data.</text>
</comment>
<gene>
    <name evidence="2" type="ORF">EIY87_41795</name>
</gene>
<dbReference type="InterPro" id="IPR025736">
    <property type="entry name" value="PucR_C-HTH_dom"/>
</dbReference>
<dbReference type="Proteomes" id="UP000267081">
    <property type="component" value="Unassembled WGS sequence"/>
</dbReference>
<organism evidence="2 3">
    <name type="scientific">Amycolatopsis eburnea</name>
    <dbReference type="NCBI Taxonomy" id="2267691"/>
    <lineage>
        <taxon>Bacteria</taxon>
        <taxon>Bacillati</taxon>
        <taxon>Actinomycetota</taxon>
        <taxon>Actinomycetes</taxon>
        <taxon>Pseudonocardiales</taxon>
        <taxon>Pseudonocardiaceae</taxon>
        <taxon>Amycolatopsis</taxon>
    </lineage>
</organism>
<feature type="domain" description="PucR C-terminal helix-turn-helix" evidence="1">
    <location>
        <begin position="280"/>
        <end position="335"/>
    </location>
</feature>
<keyword evidence="3" id="KW-1185">Reference proteome</keyword>
<evidence type="ECO:0000313" key="3">
    <source>
        <dbReference type="Proteomes" id="UP000267081"/>
    </source>
</evidence>
<reference evidence="2 3" key="1">
    <citation type="submission" date="2018-12" db="EMBL/GenBank/DDBJ databases">
        <title>Amycolatopsis eburnea sp. nov. actinomycete associate with arbuscular mycorrhiza fungal spore.</title>
        <authorList>
            <person name="Lumyong S."/>
            <person name="Chaiya L."/>
        </authorList>
    </citation>
    <scope>NUCLEOTIDE SEQUENCE [LARGE SCALE GENOMIC DNA]</scope>
    <source>
        <strain evidence="2 3">GLM-1</strain>
    </source>
</reference>
<evidence type="ECO:0000259" key="1">
    <source>
        <dbReference type="Pfam" id="PF13556"/>
    </source>
</evidence>
<proteinExistence type="predicted"/>
<dbReference type="RefSeq" id="WP_125315496.1">
    <property type="nucleotide sequence ID" value="NZ_RSEC01000061.1"/>
</dbReference>
<dbReference type="InterPro" id="IPR051448">
    <property type="entry name" value="CdaR-like_regulators"/>
</dbReference>
<accession>A0A3R9DCQ4</accession>
<protein>
    <submittedName>
        <fullName evidence="2">PucR family transcriptional regulator</fullName>
    </submittedName>
</protein>
<dbReference type="AlphaFoldDB" id="A0A3R9DCQ4"/>
<dbReference type="PANTHER" id="PTHR33744">
    <property type="entry name" value="CARBOHYDRATE DIACID REGULATOR"/>
    <property type="match status" value="1"/>
</dbReference>
<name>A0A3R9DCQ4_9PSEU</name>
<sequence length="346" mass="35546">MKGLLLRLSGLDADAENAVRVIGFFDRLITARADLDTLTRSTADLAGCPVGVHAPGRGLSLRAAPGTGVSAPGTAPPGSAARELEGGVVVWVARAGAPLPLDDMLLERFAIATAILLEHSGVPRPELGDPALVELALSEEAGTAERSRALHLLGFGPSARLRVLATVGGEGPAGRSAVLGTVRAVLTAEADPIPDGGQANGHAAAARRMGVGPAVPAIEVARSWVAARTALRFTSDDDPVVRWEQLGSLAALDGKLAPADLPDVQALDRLAAEPHGGDTLAALSALCATGSARKAAAVLHRHHSTMPARLARAAAVLGFDVDTPAGRFRLHLALMLRRLRDNAELS</sequence>
<evidence type="ECO:0000313" key="2">
    <source>
        <dbReference type="EMBL" id="RSD09561.1"/>
    </source>
</evidence>
<dbReference type="OrthoDB" id="5051269at2"/>
<dbReference type="Gene3D" id="1.10.10.2840">
    <property type="entry name" value="PucR C-terminal helix-turn-helix domain"/>
    <property type="match status" value="1"/>
</dbReference>
<dbReference type="EMBL" id="RSEC01000061">
    <property type="protein sequence ID" value="RSD09561.1"/>
    <property type="molecule type" value="Genomic_DNA"/>
</dbReference>